<dbReference type="SUPFAM" id="SSF48452">
    <property type="entry name" value="TPR-like"/>
    <property type="match status" value="1"/>
</dbReference>
<protein>
    <submittedName>
        <fullName evidence="1">Uncharacterized protein</fullName>
    </submittedName>
</protein>
<evidence type="ECO:0000313" key="1">
    <source>
        <dbReference type="EMBL" id="GGD82998.1"/>
    </source>
</evidence>
<gene>
    <name evidence="1" type="ORF">GCM10010990_36330</name>
</gene>
<reference evidence="1" key="2">
    <citation type="submission" date="2020-09" db="EMBL/GenBank/DDBJ databases">
        <authorList>
            <person name="Sun Q."/>
            <person name="Zhou Y."/>
        </authorList>
    </citation>
    <scope>NUCLEOTIDE SEQUENCE</scope>
    <source>
        <strain evidence="1">CGMCC 1.15360</strain>
    </source>
</reference>
<comment type="caution">
    <text evidence="1">The sequence shown here is derived from an EMBL/GenBank/DDBJ whole genome shotgun (WGS) entry which is preliminary data.</text>
</comment>
<sequence>MPSNSLEMAAEARAEGDFLRARQILLSMLAVTPDDPDLLRRLAMVEAGAGRLDLAMVRIDEAASLAPDDLDVALARGFISYWRGDVAGAERAAAAISARDPNYPELNQLRAALDRKDATENFGIRSLSISSGISEITLVSGINQTWNNQSLDAAFDVSGDDSISVSIMREERSAIDTRIGGRIDYRIVDGFVYLAGASVPAPDFLERWSLGAGGEMRVQEGVAALVDLRVADYNTGTIVAFQPGLRFAVDRDFTITGRAINILGGDEGYRFGGAVRLDYGRERTTSLFLIAASYPDAEADGLRQLRSLAAGAGMPISDTVAMRIAASYEDRQDSYNRYAGTLALTYRFLSK</sequence>
<dbReference type="Proteomes" id="UP000612349">
    <property type="component" value="Unassembled WGS sequence"/>
</dbReference>
<dbReference type="Gene3D" id="1.25.40.10">
    <property type="entry name" value="Tetratricopeptide repeat domain"/>
    <property type="match status" value="1"/>
</dbReference>
<dbReference type="RefSeq" id="WP_172808243.1">
    <property type="nucleotide sequence ID" value="NZ_BMIP01000013.1"/>
</dbReference>
<dbReference type="InterPro" id="IPR030887">
    <property type="entry name" value="Beta-barrel_YaiO"/>
</dbReference>
<proteinExistence type="predicted"/>
<name>A0A917DZC8_9SPHN</name>
<dbReference type="Pfam" id="PF14559">
    <property type="entry name" value="TPR_19"/>
    <property type="match status" value="1"/>
</dbReference>
<organism evidence="1 2">
    <name type="scientific">Croceicoccus mobilis</name>
    <dbReference type="NCBI Taxonomy" id="1703339"/>
    <lineage>
        <taxon>Bacteria</taxon>
        <taxon>Pseudomonadati</taxon>
        <taxon>Pseudomonadota</taxon>
        <taxon>Alphaproteobacteria</taxon>
        <taxon>Sphingomonadales</taxon>
        <taxon>Erythrobacteraceae</taxon>
        <taxon>Croceicoccus</taxon>
    </lineage>
</organism>
<accession>A0A917DZC8</accession>
<dbReference type="InterPro" id="IPR011990">
    <property type="entry name" value="TPR-like_helical_dom_sf"/>
</dbReference>
<reference evidence="1" key="1">
    <citation type="journal article" date="2014" name="Int. J. Syst. Evol. Microbiol.">
        <title>Complete genome sequence of Corynebacterium casei LMG S-19264T (=DSM 44701T), isolated from a smear-ripened cheese.</title>
        <authorList>
            <consortium name="US DOE Joint Genome Institute (JGI-PGF)"/>
            <person name="Walter F."/>
            <person name="Albersmeier A."/>
            <person name="Kalinowski J."/>
            <person name="Ruckert C."/>
        </authorList>
    </citation>
    <scope>NUCLEOTIDE SEQUENCE</scope>
    <source>
        <strain evidence="1">CGMCC 1.15360</strain>
    </source>
</reference>
<evidence type="ECO:0000313" key="2">
    <source>
        <dbReference type="Proteomes" id="UP000612349"/>
    </source>
</evidence>
<dbReference type="EMBL" id="BMIP01000013">
    <property type="protein sequence ID" value="GGD82998.1"/>
    <property type="molecule type" value="Genomic_DNA"/>
</dbReference>
<keyword evidence="2" id="KW-1185">Reference proteome</keyword>
<dbReference type="NCBIfam" id="TIGR04390">
    <property type="entry name" value="OMP_YaiO_dom"/>
    <property type="match status" value="1"/>
</dbReference>
<dbReference type="AlphaFoldDB" id="A0A917DZC8"/>